<protein>
    <recommendedName>
        <fullName evidence="2">ATP-grasp domain-containing protein</fullName>
    </recommendedName>
</protein>
<evidence type="ECO:0000256" key="1">
    <source>
        <dbReference type="PROSITE-ProRule" id="PRU00409"/>
    </source>
</evidence>
<evidence type="ECO:0000313" key="3">
    <source>
        <dbReference type="EMBL" id="TQE98154.1"/>
    </source>
</evidence>
<sequence>MSGEKAIIVASDEAFQTKLGEWPDGQRGLLIQRKVNGPRHNLYFAAHKGNLIRLCEARITRTDRPDGTGLAVDGETVVPDPARTAYLQAIAADLSYTGIGCAQFLVDPNTGESWFLEINPRVAGNHAVPEAAGLGLGPLSISLARGEVAQGPLFIGKPGLRYAWSYGDLSRVKRLWQKPNRASIRTIVSAVIESLNTALRADIHMTWCWSDPMPTLTLYGRLLTRGRNLVATEGDT</sequence>
<evidence type="ECO:0000259" key="2">
    <source>
        <dbReference type="PROSITE" id="PS50975"/>
    </source>
</evidence>
<dbReference type="InterPro" id="IPR011761">
    <property type="entry name" value="ATP-grasp"/>
</dbReference>
<feature type="domain" description="ATP-grasp" evidence="2">
    <location>
        <begin position="94"/>
        <end position="145"/>
    </location>
</feature>
<proteinExistence type="predicted"/>
<name>A0A540VN08_9GAMM</name>
<dbReference type="AlphaFoldDB" id="A0A540VN08"/>
<dbReference type="SUPFAM" id="SSF56059">
    <property type="entry name" value="Glutathione synthetase ATP-binding domain-like"/>
    <property type="match status" value="1"/>
</dbReference>
<keyword evidence="1" id="KW-0067">ATP-binding</keyword>
<dbReference type="GO" id="GO:0005524">
    <property type="term" value="F:ATP binding"/>
    <property type="evidence" value="ECO:0007669"/>
    <property type="project" value="UniProtKB-UniRule"/>
</dbReference>
<dbReference type="Proteomes" id="UP000315400">
    <property type="component" value="Unassembled WGS sequence"/>
</dbReference>
<dbReference type="PROSITE" id="PS50975">
    <property type="entry name" value="ATP_GRASP"/>
    <property type="match status" value="1"/>
</dbReference>
<gene>
    <name evidence="3" type="ORF">FKY71_15310</name>
</gene>
<dbReference type="InterPro" id="IPR005479">
    <property type="entry name" value="CPAse_ATP-bd"/>
</dbReference>
<dbReference type="PROSITE" id="PS00867">
    <property type="entry name" value="CPSASE_2"/>
    <property type="match status" value="1"/>
</dbReference>
<dbReference type="Pfam" id="PF02786">
    <property type="entry name" value="CPSase_L_D2"/>
    <property type="match status" value="1"/>
</dbReference>
<keyword evidence="1" id="KW-0547">Nucleotide-binding</keyword>
<dbReference type="Gene3D" id="3.30.470.20">
    <property type="entry name" value="ATP-grasp fold, B domain"/>
    <property type="match status" value="1"/>
</dbReference>
<accession>A0A540VN08</accession>
<dbReference type="GO" id="GO:0046872">
    <property type="term" value="F:metal ion binding"/>
    <property type="evidence" value="ECO:0007669"/>
    <property type="project" value="InterPro"/>
</dbReference>
<evidence type="ECO:0000313" key="4">
    <source>
        <dbReference type="Proteomes" id="UP000315400"/>
    </source>
</evidence>
<comment type="caution">
    <text evidence="3">The sequence shown here is derived from an EMBL/GenBank/DDBJ whole genome shotgun (WGS) entry which is preliminary data.</text>
</comment>
<reference evidence="3 4" key="1">
    <citation type="submission" date="2019-06" db="EMBL/GenBank/DDBJ databases">
        <title>Metagenome assembled Genome of Spiribacter salinus SL48-SHIP from the microbial mat of Salt Lake 48 (Novosibirsk region, Russia).</title>
        <authorList>
            <person name="Shipova A."/>
            <person name="Rozanov A.S."/>
            <person name="Bryanskaya A.V."/>
            <person name="Peltek S.E."/>
        </authorList>
    </citation>
    <scope>NUCLEOTIDE SEQUENCE [LARGE SCALE GENOMIC DNA]</scope>
    <source>
        <strain evidence="3">SL48-SHIP-2</strain>
    </source>
</reference>
<dbReference type="EMBL" id="VIFK01000268">
    <property type="protein sequence ID" value="TQE98154.1"/>
    <property type="molecule type" value="Genomic_DNA"/>
</dbReference>
<organism evidence="3 4">
    <name type="scientific">Spiribacter salinus</name>
    <dbReference type="NCBI Taxonomy" id="1335746"/>
    <lineage>
        <taxon>Bacteria</taxon>
        <taxon>Pseudomonadati</taxon>
        <taxon>Pseudomonadota</taxon>
        <taxon>Gammaproteobacteria</taxon>
        <taxon>Chromatiales</taxon>
        <taxon>Ectothiorhodospiraceae</taxon>
        <taxon>Spiribacter</taxon>
    </lineage>
</organism>